<protein>
    <submittedName>
        <fullName evidence="1">Uncharacterized protein</fullName>
    </submittedName>
</protein>
<sequence length="112" mass="11950">MLYTGQPLVAVDVLQRFLRGGFTDSERAADSLERAFQAARLDPPTGLSPVYRDDVPPELAGLALGCVGLPWVQKLAEALLELAVLRGEFPAPVRITAPELGPEARSALGVAR</sequence>
<evidence type="ECO:0000313" key="2">
    <source>
        <dbReference type="Proteomes" id="UP001500897"/>
    </source>
</evidence>
<evidence type="ECO:0000313" key="1">
    <source>
        <dbReference type="EMBL" id="GAA2094017.1"/>
    </source>
</evidence>
<organism evidence="1 2">
    <name type="scientific">Kitasatospora saccharophila</name>
    <dbReference type="NCBI Taxonomy" id="407973"/>
    <lineage>
        <taxon>Bacteria</taxon>
        <taxon>Bacillati</taxon>
        <taxon>Actinomycetota</taxon>
        <taxon>Actinomycetes</taxon>
        <taxon>Kitasatosporales</taxon>
        <taxon>Streptomycetaceae</taxon>
        <taxon>Kitasatospora</taxon>
    </lineage>
</organism>
<accession>A0ABN2WMD8</accession>
<reference evidence="1 2" key="1">
    <citation type="journal article" date="2019" name="Int. J. Syst. Evol. Microbiol.">
        <title>The Global Catalogue of Microorganisms (GCM) 10K type strain sequencing project: providing services to taxonomists for standard genome sequencing and annotation.</title>
        <authorList>
            <consortium name="The Broad Institute Genomics Platform"/>
            <consortium name="The Broad Institute Genome Sequencing Center for Infectious Disease"/>
            <person name="Wu L."/>
            <person name="Ma J."/>
        </authorList>
    </citation>
    <scope>NUCLEOTIDE SEQUENCE [LARGE SCALE GENOMIC DNA]</scope>
    <source>
        <strain evidence="1 2">JCM 14559</strain>
    </source>
</reference>
<comment type="caution">
    <text evidence="1">The sequence shown here is derived from an EMBL/GenBank/DDBJ whole genome shotgun (WGS) entry which is preliminary data.</text>
</comment>
<gene>
    <name evidence="1" type="ORF">GCM10009759_21160</name>
</gene>
<dbReference type="EMBL" id="BAAANS010000011">
    <property type="protein sequence ID" value="GAA2094017.1"/>
    <property type="molecule type" value="Genomic_DNA"/>
</dbReference>
<dbReference type="RefSeq" id="WP_344551701.1">
    <property type="nucleotide sequence ID" value="NZ_BAAANS010000011.1"/>
</dbReference>
<dbReference type="Proteomes" id="UP001500897">
    <property type="component" value="Unassembled WGS sequence"/>
</dbReference>
<keyword evidence="2" id="KW-1185">Reference proteome</keyword>
<proteinExistence type="predicted"/>
<name>A0ABN2WMD8_9ACTN</name>